<dbReference type="Proteomes" id="UP000006643">
    <property type="component" value="Unassembled WGS sequence"/>
</dbReference>
<feature type="compositionally biased region" description="Polar residues" evidence="2">
    <location>
        <begin position="267"/>
        <end position="278"/>
    </location>
</feature>
<evidence type="ECO:0000313" key="3">
    <source>
        <dbReference type="EMBL" id="EEY61105.1"/>
    </source>
</evidence>
<dbReference type="VEuPathDB" id="FungiDB:PITG_01351"/>
<feature type="region of interest" description="Disordered" evidence="2">
    <location>
        <begin position="435"/>
        <end position="473"/>
    </location>
</feature>
<dbReference type="InterPro" id="IPR011989">
    <property type="entry name" value="ARM-like"/>
</dbReference>
<protein>
    <submittedName>
        <fullName evidence="3">Uncharacterized protein</fullName>
    </submittedName>
</protein>
<keyword evidence="1" id="KW-0175">Coiled coil</keyword>
<gene>
    <name evidence="3" type="ORF">PITG_01351</name>
</gene>
<dbReference type="HOGENOM" id="CLU_526276_0_0_1"/>
<accession>D0MVA9</accession>
<feature type="coiled-coil region" evidence="1">
    <location>
        <begin position="476"/>
        <end position="503"/>
    </location>
</feature>
<dbReference type="SUPFAM" id="SSF48371">
    <property type="entry name" value="ARM repeat"/>
    <property type="match status" value="1"/>
</dbReference>
<feature type="compositionally biased region" description="Low complexity" evidence="2">
    <location>
        <begin position="251"/>
        <end position="260"/>
    </location>
</feature>
<dbReference type="eggNOG" id="ENOG502SIYM">
    <property type="taxonomic scope" value="Eukaryota"/>
</dbReference>
<dbReference type="AlphaFoldDB" id="D0MVA9"/>
<dbReference type="OMA" id="NEMLAIN"/>
<dbReference type="EMBL" id="DS028119">
    <property type="protein sequence ID" value="EEY61105.1"/>
    <property type="molecule type" value="Genomic_DNA"/>
</dbReference>
<feature type="compositionally biased region" description="Basic and acidic residues" evidence="2">
    <location>
        <begin position="443"/>
        <end position="456"/>
    </location>
</feature>
<keyword evidence="4" id="KW-1185">Reference proteome</keyword>
<dbReference type="OrthoDB" id="79761at2759"/>
<dbReference type="RefSeq" id="XP_002908022.1">
    <property type="nucleotide sequence ID" value="XM_002907976.1"/>
</dbReference>
<proteinExistence type="predicted"/>
<dbReference type="GeneID" id="9479217"/>
<name>D0MVA9_PHYIT</name>
<dbReference type="InterPro" id="IPR016024">
    <property type="entry name" value="ARM-type_fold"/>
</dbReference>
<organism evidence="3 4">
    <name type="scientific">Phytophthora infestans (strain T30-4)</name>
    <name type="common">Potato late blight agent</name>
    <dbReference type="NCBI Taxonomy" id="403677"/>
    <lineage>
        <taxon>Eukaryota</taxon>
        <taxon>Sar</taxon>
        <taxon>Stramenopiles</taxon>
        <taxon>Oomycota</taxon>
        <taxon>Peronosporomycetes</taxon>
        <taxon>Peronosporales</taxon>
        <taxon>Peronosporaceae</taxon>
        <taxon>Phytophthora</taxon>
    </lineage>
</organism>
<feature type="compositionally biased region" description="Basic and acidic residues" evidence="2">
    <location>
        <begin position="311"/>
        <end position="334"/>
    </location>
</feature>
<dbReference type="InParanoid" id="D0MVA9"/>
<evidence type="ECO:0000313" key="4">
    <source>
        <dbReference type="Proteomes" id="UP000006643"/>
    </source>
</evidence>
<feature type="region of interest" description="Disordered" evidence="2">
    <location>
        <begin position="216"/>
        <end position="334"/>
    </location>
</feature>
<evidence type="ECO:0000256" key="1">
    <source>
        <dbReference type="SAM" id="Coils"/>
    </source>
</evidence>
<sequence length="518" mass="56444">MRKLCHLSVESVELFVQHGIISTVAQALLSFPEDAILQASACGCLAVLTQSSDGSKNEMLAINEPSILKLVLASLEIHREYSNLTRQVQIYACEVLTELCDYGGSSTVASLITPDRQRTTESPIQLAVSLIQQSMAREDKKVTCSFCSLLLCLASNSSAAAADLREYGAIADISLVMAKYPVDEGIIRFSTAALREIAETSLSRSPSKSVHEKARIILDEHISRNRDTSPRPTSRRGESGQKSTGRRRPKSPASRPSTSSGIPGPSNMRSFGQMSSSLGGAPGPSFFTSPVKLLDDTRSLTPKPSRLPPPRSRDEHIQRAGEMKRRKNGNEHRDRLLMKTRFSPLKNNYLGADAVTFVIPPPLSTSHSLEQPIVSKTPTRPHSARLTPLVNERVKISPASSAEWGSGDDAWPMESSMSTGNLRPQTAVVVTKLTDPINQQGRRIQDPGKRKPERHSPRTGPPAGTTCSSSSDLTEMDQSMAELREFAQQLLKEEARISSLLAQTASKSPGLNRMILDV</sequence>
<feature type="compositionally biased region" description="Basic and acidic residues" evidence="2">
    <location>
        <begin position="216"/>
        <end position="239"/>
    </location>
</feature>
<dbReference type="KEGG" id="pif:PITG_01351"/>
<reference evidence="4" key="1">
    <citation type="journal article" date="2009" name="Nature">
        <title>Genome sequence and analysis of the Irish potato famine pathogen Phytophthora infestans.</title>
        <authorList>
            <consortium name="The Broad Institute Genome Sequencing Platform"/>
            <person name="Haas B.J."/>
            <person name="Kamoun S."/>
            <person name="Zody M.C."/>
            <person name="Jiang R.H."/>
            <person name="Handsaker R.E."/>
            <person name="Cano L.M."/>
            <person name="Grabherr M."/>
            <person name="Kodira C.D."/>
            <person name="Raffaele S."/>
            <person name="Torto-Alalibo T."/>
            <person name="Bozkurt T.O."/>
            <person name="Ah-Fong A.M."/>
            <person name="Alvarado L."/>
            <person name="Anderson V.L."/>
            <person name="Armstrong M.R."/>
            <person name="Avrova A."/>
            <person name="Baxter L."/>
            <person name="Beynon J."/>
            <person name="Boevink P.C."/>
            <person name="Bollmann S.R."/>
            <person name="Bos J.I."/>
            <person name="Bulone V."/>
            <person name="Cai G."/>
            <person name="Cakir C."/>
            <person name="Carrington J.C."/>
            <person name="Chawner M."/>
            <person name="Conti L."/>
            <person name="Costanzo S."/>
            <person name="Ewan R."/>
            <person name="Fahlgren N."/>
            <person name="Fischbach M.A."/>
            <person name="Fugelstad J."/>
            <person name="Gilroy E.M."/>
            <person name="Gnerre S."/>
            <person name="Green P.J."/>
            <person name="Grenville-Briggs L.J."/>
            <person name="Griffith J."/>
            <person name="Grunwald N.J."/>
            <person name="Horn K."/>
            <person name="Horner N.R."/>
            <person name="Hu C.H."/>
            <person name="Huitema E."/>
            <person name="Jeong D.H."/>
            <person name="Jones A.M."/>
            <person name="Jones J.D."/>
            <person name="Jones R.W."/>
            <person name="Karlsson E.K."/>
            <person name="Kunjeti S.G."/>
            <person name="Lamour K."/>
            <person name="Liu Z."/>
            <person name="Ma L."/>
            <person name="Maclean D."/>
            <person name="Chibucos M.C."/>
            <person name="McDonald H."/>
            <person name="McWalters J."/>
            <person name="Meijer H.J."/>
            <person name="Morgan W."/>
            <person name="Morris P.F."/>
            <person name="Munro C.A."/>
            <person name="O'Neill K."/>
            <person name="Ospina-Giraldo M."/>
            <person name="Pinzon A."/>
            <person name="Pritchard L."/>
            <person name="Ramsahoye B."/>
            <person name="Ren Q."/>
            <person name="Restrepo S."/>
            <person name="Roy S."/>
            <person name="Sadanandom A."/>
            <person name="Savidor A."/>
            <person name="Schornack S."/>
            <person name="Schwartz D.C."/>
            <person name="Schumann U.D."/>
            <person name="Schwessinger B."/>
            <person name="Seyer L."/>
            <person name="Sharpe T."/>
            <person name="Silvar C."/>
            <person name="Song J."/>
            <person name="Studholme D.J."/>
            <person name="Sykes S."/>
            <person name="Thines M."/>
            <person name="van de Vondervoort P.J."/>
            <person name="Phuntumart V."/>
            <person name="Wawra S."/>
            <person name="Weide R."/>
            <person name="Win J."/>
            <person name="Young C."/>
            <person name="Zhou S."/>
            <person name="Fry W."/>
            <person name="Meyers B.C."/>
            <person name="van West P."/>
            <person name="Ristaino J."/>
            <person name="Govers F."/>
            <person name="Birch P.R."/>
            <person name="Whisson S.C."/>
            <person name="Judelson H.S."/>
            <person name="Nusbaum C."/>
        </authorList>
    </citation>
    <scope>NUCLEOTIDE SEQUENCE [LARGE SCALE GENOMIC DNA]</scope>
    <source>
        <strain evidence="4">T30-4</strain>
    </source>
</reference>
<dbReference type="Gene3D" id="1.25.10.10">
    <property type="entry name" value="Leucine-rich Repeat Variant"/>
    <property type="match status" value="1"/>
</dbReference>
<evidence type="ECO:0000256" key="2">
    <source>
        <dbReference type="SAM" id="MobiDB-lite"/>
    </source>
</evidence>